<dbReference type="EMBL" id="LR797272">
    <property type="protein sequence ID" value="CAB4198629.1"/>
    <property type="molecule type" value="Genomic_DNA"/>
</dbReference>
<dbReference type="EMBL" id="LR797375">
    <property type="protein sequence ID" value="CAB4211538.1"/>
    <property type="molecule type" value="Genomic_DNA"/>
</dbReference>
<dbReference type="EMBL" id="LR798454">
    <property type="protein sequence ID" value="CAB5238651.1"/>
    <property type="molecule type" value="Genomic_DNA"/>
</dbReference>
<proteinExistence type="predicted"/>
<organism evidence="3">
    <name type="scientific">uncultured Caudovirales phage</name>
    <dbReference type="NCBI Taxonomy" id="2100421"/>
    <lineage>
        <taxon>Viruses</taxon>
        <taxon>Duplodnaviria</taxon>
        <taxon>Heunggongvirae</taxon>
        <taxon>Uroviricota</taxon>
        <taxon>Caudoviricetes</taxon>
        <taxon>Peduoviridae</taxon>
        <taxon>Maltschvirus</taxon>
        <taxon>Maltschvirus maltsch</taxon>
    </lineage>
</organism>
<protein>
    <submittedName>
        <fullName evidence="3">Uncharacterized protein</fullName>
    </submittedName>
</protein>
<evidence type="ECO:0000313" key="3">
    <source>
        <dbReference type="EMBL" id="CAB4198629.1"/>
    </source>
</evidence>
<evidence type="ECO:0000313" key="2">
    <source>
        <dbReference type="EMBL" id="CAB4182142.1"/>
    </source>
</evidence>
<evidence type="ECO:0000313" key="4">
    <source>
        <dbReference type="EMBL" id="CAB4211538.1"/>
    </source>
</evidence>
<name>A0A6J5RNJ1_9CAUD</name>
<gene>
    <name evidence="2" type="ORF">UFOVP1066_153</name>
    <name evidence="3" type="ORF">UFOVP1315_184</name>
    <name evidence="4" type="ORF">UFOVP1421_145</name>
    <name evidence="5" type="ORF">UFOVP1525_155</name>
    <name evidence="1" type="ORF">UFOVP909_118</name>
</gene>
<sequence length="155" mass="16994">MAWTPSTTALTTVDQLPVYTSYSQTFSYVDPDPLTSYAVTGITTDKPNTLMTVGINNISGQYDATYHGGSIITYLTKDKTYNTVTNFNDITNSYEICSFTAPTVQTVTYSYTVTAEDANNIGPDVQQTYTVISTFNWDTGKTALINAIAQTRIGR</sequence>
<evidence type="ECO:0000313" key="1">
    <source>
        <dbReference type="EMBL" id="CAB4170697.1"/>
    </source>
</evidence>
<reference evidence="3" key="1">
    <citation type="submission" date="2020-05" db="EMBL/GenBank/DDBJ databases">
        <authorList>
            <person name="Chiriac C."/>
            <person name="Salcher M."/>
            <person name="Ghai R."/>
            <person name="Kavagutti S V."/>
        </authorList>
    </citation>
    <scope>NUCLEOTIDE SEQUENCE</scope>
</reference>
<evidence type="ECO:0000313" key="5">
    <source>
        <dbReference type="EMBL" id="CAB5238651.1"/>
    </source>
</evidence>
<dbReference type="EMBL" id="LR796861">
    <property type="protein sequence ID" value="CAB4170697.1"/>
    <property type="molecule type" value="Genomic_DNA"/>
</dbReference>
<dbReference type="EMBL" id="LR797019">
    <property type="protein sequence ID" value="CAB4182142.1"/>
    <property type="molecule type" value="Genomic_DNA"/>
</dbReference>
<accession>A0A6J5RNJ1</accession>